<feature type="signal peptide" evidence="1">
    <location>
        <begin position="1"/>
        <end position="20"/>
    </location>
</feature>
<evidence type="ECO:0008006" key="4">
    <source>
        <dbReference type="Google" id="ProtNLM"/>
    </source>
</evidence>
<dbReference type="EMBL" id="JAKLJA010000002">
    <property type="protein sequence ID" value="MCG5072694.1"/>
    <property type="molecule type" value="Genomic_DNA"/>
</dbReference>
<gene>
    <name evidence="2" type="ORF">L5014_04840</name>
</gene>
<evidence type="ECO:0000256" key="1">
    <source>
        <dbReference type="SAM" id="SignalP"/>
    </source>
</evidence>
<comment type="caution">
    <text evidence="2">The sequence shown here is derived from an EMBL/GenBank/DDBJ whole genome shotgun (WGS) entry which is preliminary data.</text>
</comment>
<organism evidence="2 3">
    <name type="scientific">Paraburkholderia tagetis</name>
    <dbReference type="NCBI Taxonomy" id="2913261"/>
    <lineage>
        <taxon>Bacteria</taxon>
        <taxon>Pseudomonadati</taxon>
        <taxon>Pseudomonadota</taxon>
        <taxon>Betaproteobacteria</taxon>
        <taxon>Burkholderiales</taxon>
        <taxon>Burkholderiaceae</taxon>
        <taxon>Paraburkholderia</taxon>
    </lineage>
</organism>
<accession>A0A9X1RPQ8</accession>
<dbReference type="Proteomes" id="UP001139308">
    <property type="component" value="Unassembled WGS sequence"/>
</dbReference>
<keyword evidence="3" id="KW-1185">Reference proteome</keyword>
<proteinExistence type="predicted"/>
<reference evidence="2" key="1">
    <citation type="submission" date="2022-01" db="EMBL/GenBank/DDBJ databases">
        <title>Genome sequence and assembly of Parabukholderia sp. RG36.</title>
        <authorList>
            <person name="Chhetri G."/>
        </authorList>
    </citation>
    <scope>NUCLEOTIDE SEQUENCE</scope>
    <source>
        <strain evidence="2">RG36</strain>
    </source>
</reference>
<dbReference type="InterPro" id="IPR024447">
    <property type="entry name" value="YXWGXW_rpt"/>
</dbReference>
<name>A0A9X1RPQ8_9BURK</name>
<sequence>MKTKPMLLAAMLTGTALLPACVVAPSERPAEPPPRVEVVPPAPSPGYQWVKGHYSWEGDHWGWIPGHWAE</sequence>
<dbReference type="Pfam" id="PF12779">
    <property type="entry name" value="WXXGXW"/>
    <property type="match status" value="1"/>
</dbReference>
<evidence type="ECO:0000313" key="2">
    <source>
        <dbReference type="EMBL" id="MCG5072694.1"/>
    </source>
</evidence>
<keyword evidence="1" id="KW-0732">Signal</keyword>
<evidence type="ECO:0000313" key="3">
    <source>
        <dbReference type="Proteomes" id="UP001139308"/>
    </source>
</evidence>
<feature type="chain" id="PRO_5040761957" description="YXWGXW repeat-containing protein" evidence="1">
    <location>
        <begin position="21"/>
        <end position="70"/>
    </location>
</feature>
<dbReference type="AlphaFoldDB" id="A0A9X1RPQ8"/>
<protein>
    <recommendedName>
        <fullName evidence="4">YXWGXW repeat-containing protein</fullName>
    </recommendedName>
</protein>